<dbReference type="Proteomes" id="UP000234275">
    <property type="component" value="Unassembled WGS sequence"/>
</dbReference>
<dbReference type="SUPFAM" id="SSF75304">
    <property type="entry name" value="Amidase signature (AS) enzymes"/>
    <property type="match status" value="1"/>
</dbReference>
<dbReference type="InterPro" id="IPR023631">
    <property type="entry name" value="Amidase_dom"/>
</dbReference>
<dbReference type="GO" id="GO:0016787">
    <property type="term" value="F:hydrolase activity"/>
    <property type="evidence" value="ECO:0007669"/>
    <property type="project" value="UniProtKB-KW"/>
</dbReference>
<proteinExistence type="inferred from homology"/>
<dbReference type="InterPro" id="IPR036928">
    <property type="entry name" value="AS_sf"/>
</dbReference>
<keyword evidence="7" id="KW-1185">Reference proteome</keyword>
<feature type="binding site" evidence="4">
    <location>
        <position position="210"/>
    </location>
    <ligand>
        <name>substrate</name>
    </ligand>
</feature>
<comment type="caution">
    <text evidence="6">The sequence shown here is derived from an EMBL/GenBank/DDBJ whole genome shotgun (WGS) entry which is preliminary data.</text>
</comment>
<reference evidence="6 7" key="1">
    <citation type="submission" date="2016-12" db="EMBL/GenBank/DDBJ databases">
        <title>The genomes of Aspergillus section Nigri reveals drivers in fungal speciation.</title>
        <authorList>
            <consortium name="DOE Joint Genome Institute"/>
            <person name="Vesth T.C."/>
            <person name="Nybo J."/>
            <person name="Theobald S."/>
            <person name="Brandl J."/>
            <person name="Frisvad J.C."/>
            <person name="Nielsen K.F."/>
            <person name="Lyhne E.K."/>
            <person name="Kogle M.E."/>
            <person name="Kuo A."/>
            <person name="Riley R."/>
            <person name="Clum A."/>
            <person name="Nolan M."/>
            <person name="Lipzen A."/>
            <person name="Salamov A."/>
            <person name="Henrissat B."/>
            <person name="Wiebenga A."/>
            <person name="De Vries R.P."/>
            <person name="Grigoriev I.V."/>
            <person name="Mortensen U.H."/>
            <person name="Andersen M.R."/>
            <person name="Baker S.E."/>
        </authorList>
    </citation>
    <scope>NUCLEOTIDE SEQUENCE [LARGE SCALE GENOMIC DNA]</scope>
    <source>
        <strain evidence="6 7">IBT 23096</strain>
    </source>
</reference>
<feature type="active site" description="Acyl-ester intermediate" evidence="3">
    <location>
        <position position="234"/>
    </location>
</feature>
<dbReference type="VEuPathDB" id="FungiDB:P170DRAFT_466012"/>
<dbReference type="STRING" id="1392250.A0A2I2G0W1"/>
<feature type="active site" description="Charge relay system" evidence="3">
    <location>
        <position position="134"/>
    </location>
</feature>
<evidence type="ECO:0000256" key="4">
    <source>
        <dbReference type="PIRSR" id="PIRSR001221-2"/>
    </source>
</evidence>
<feature type="active site" description="Charge relay system" evidence="3">
    <location>
        <position position="210"/>
    </location>
</feature>
<feature type="binding site" evidence="4">
    <location>
        <position position="184"/>
    </location>
    <ligand>
        <name>substrate</name>
    </ligand>
</feature>
<protein>
    <submittedName>
        <fullName evidence="6">Amidase</fullName>
    </submittedName>
</protein>
<evidence type="ECO:0000313" key="7">
    <source>
        <dbReference type="Proteomes" id="UP000234275"/>
    </source>
</evidence>
<dbReference type="PANTHER" id="PTHR46072">
    <property type="entry name" value="AMIDASE-RELATED-RELATED"/>
    <property type="match status" value="1"/>
</dbReference>
<feature type="binding site" evidence="4">
    <location>
        <begin position="231"/>
        <end position="234"/>
    </location>
    <ligand>
        <name>substrate</name>
    </ligand>
</feature>
<dbReference type="Gene3D" id="3.90.1300.10">
    <property type="entry name" value="Amidase signature (AS) domain"/>
    <property type="match status" value="1"/>
</dbReference>
<evidence type="ECO:0000259" key="5">
    <source>
        <dbReference type="Pfam" id="PF01425"/>
    </source>
</evidence>
<comment type="similarity">
    <text evidence="1">Belongs to the amidase family.</text>
</comment>
<dbReference type="PIRSF" id="PIRSF001221">
    <property type="entry name" value="Amidase_fungi"/>
    <property type="match status" value="1"/>
</dbReference>
<dbReference type="PANTHER" id="PTHR46072:SF5">
    <property type="entry name" value="GENERAL AMIDASE-C"/>
    <property type="match status" value="1"/>
</dbReference>
<dbReference type="GeneID" id="36560076"/>
<name>A0A2I2G0W1_9EURO</name>
<evidence type="ECO:0000256" key="3">
    <source>
        <dbReference type="PIRSR" id="PIRSR001221-1"/>
    </source>
</evidence>
<evidence type="ECO:0000313" key="6">
    <source>
        <dbReference type="EMBL" id="PLB46520.1"/>
    </source>
</evidence>
<feature type="domain" description="Amidase" evidence="5">
    <location>
        <begin position="78"/>
        <end position="527"/>
    </location>
</feature>
<dbReference type="Pfam" id="PF01425">
    <property type="entry name" value="Amidase"/>
    <property type="match status" value="1"/>
</dbReference>
<organism evidence="6 7">
    <name type="scientific">Aspergillus steynii IBT 23096</name>
    <dbReference type="NCBI Taxonomy" id="1392250"/>
    <lineage>
        <taxon>Eukaryota</taxon>
        <taxon>Fungi</taxon>
        <taxon>Dikarya</taxon>
        <taxon>Ascomycota</taxon>
        <taxon>Pezizomycotina</taxon>
        <taxon>Eurotiomycetes</taxon>
        <taxon>Eurotiomycetidae</taxon>
        <taxon>Eurotiales</taxon>
        <taxon>Aspergillaceae</taxon>
        <taxon>Aspergillus</taxon>
        <taxon>Aspergillus subgen. Circumdati</taxon>
    </lineage>
</organism>
<evidence type="ECO:0000256" key="1">
    <source>
        <dbReference type="ARBA" id="ARBA00009199"/>
    </source>
</evidence>
<accession>A0A2I2G0W1</accession>
<keyword evidence="2" id="KW-0378">Hydrolase</keyword>
<dbReference type="OrthoDB" id="6428749at2759"/>
<evidence type="ECO:0000256" key="2">
    <source>
        <dbReference type="ARBA" id="ARBA00022801"/>
    </source>
</evidence>
<dbReference type="RefSeq" id="XP_024701822.1">
    <property type="nucleotide sequence ID" value="XM_024852378.1"/>
</dbReference>
<dbReference type="AlphaFoldDB" id="A0A2I2G0W1"/>
<gene>
    <name evidence="6" type="ORF">P170DRAFT_466012</name>
</gene>
<sequence>MSTWQEKARAKQLAAASKIPSAWRLPDTTLSALAPDSNVLDIPRTSGLLSSRELTITETDDASLLLEKLAAREYSALEVTTAFSKRAAIAQQVVCCLTETFFEEAAERAKFLDEHLARTGKPLGPLHGLPISLKDSFNVAGQHSTLGFVSFLEHPPQSRNSAVVDILLAAGAVLYVKTNIPQTMMTADSHNHVFGRVLNPHRRNLTAGGSTGGEGALVAMRGSILGVGTDVAGSIRIPALCCGLVGFKPSVGRVPYGGQTMAARPGAAAVGIAPVAGPLCHSVRDAEMLLRVITNSHPEDLDDVALPIPWRELDVSERSRPLTIGLLHEDQAYPLHPSMHRALTQAAAKLAEAGHKVVDLSEKAPSLEAIARLTFQYFGMDPDKTLFSHILRGEEPFIPSLAVLGTGTTVEMRDPTLRNLFDMNVARSDLAEAMRKAYVDNKVDVILTPGFQSCAVPHDTYDNGLYTTMPNLLDYPACILPFGEANEEADAAFVRDIDYKPPYKPKEIEGAPCHVQIVGRRLQDEKLAQHVAEIQRVLNA</sequence>
<dbReference type="EMBL" id="MSFO01000006">
    <property type="protein sequence ID" value="PLB46520.1"/>
    <property type="molecule type" value="Genomic_DNA"/>
</dbReference>